<dbReference type="InterPro" id="IPR009057">
    <property type="entry name" value="Homeodomain-like_sf"/>
</dbReference>
<evidence type="ECO:0000259" key="1">
    <source>
        <dbReference type="PROSITE" id="PS51071"/>
    </source>
</evidence>
<feature type="domain" description="HTH rpiR-type" evidence="1">
    <location>
        <begin position="6"/>
        <end position="82"/>
    </location>
</feature>
<dbReference type="GO" id="GO:0097367">
    <property type="term" value="F:carbohydrate derivative binding"/>
    <property type="evidence" value="ECO:0007669"/>
    <property type="project" value="InterPro"/>
</dbReference>
<comment type="caution">
    <text evidence="2">The sequence shown here is derived from an EMBL/GenBank/DDBJ whole genome shotgun (WGS) entry which is preliminary data.</text>
</comment>
<dbReference type="InterPro" id="IPR046348">
    <property type="entry name" value="SIS_dom_sf"/>
</dbReference>
<dbReference type="PANTHER" id="PTHR30514:SF10">
    <property type="entry name" value="MURR_RPIR FAMILY TRANSCRIPTIONAL REGULATOR"/>
    <property type="match status" value="1"/>
</dbReference>
<proteinExistence type="predicted"/>
<dbReference type="EMBL" id="DXBC01000102">
    <property type="protein sequence ID" value="HIZ79432.1"/>
    <property type="molecule type" value="Genomic_DNA"/>
</dbReference>
<organism evidence="2 3">
    <name type="scientific">Candidatus Lachnoclostridium stercorigallinarum</name>
    <dbReference type="NCBI Taxonomy" id="2838634"/>
    <lineage>
        <taxon>Bacteria</taxon>
        <taxon>Bacillati</taxon>
        <taxon>Bacillota</taxon>
        <taxon>Clostridia</taxon>
        <taxon>Lachnospirales</taxon>
        <taxon>Lachnospiraceae</taxon>
    </lineage>
</organism>
<dbReference type="InterPro" id="IPR000281">
    <property type="entry name" value="HTH_RpiR"/>
</dbReference>
<dbReference type="Gene3D" id="3.40.50.10490">
    <property type="entry name" value="Glucose-6-phosphate isomerase like protein, domain 1"/>
    <property type="match status" value="1"/>
</dbReference>
<accession>A0A9D2K682</accession>
<gene>
    <name evidence="2" type="ORF">IAA17_06550</name>
</gene>
<protein>
    <submittedName>
        <fullName evidence="2">MurR/RpiR family transcriptional regulator</fullName>
    </submittedName>
</protein>
<dbReference type="InterPro" id="IPR036388">
    <property type="entry name" value="WH-like_DNA-bd_sf"/>
</dbReference>
<evidence type="ECO:0000313" key="3">
    <source>
        <dbReference type="Proteomes" id="UP000824101"/>
    </source>
</evidence>
<evidence type="ECO:0000313" key="2">
    <source>
        <dbReference type="EMBL" id="HIZ79432.1"/>
    </source>
</evidence>
<dbReference type="SUPFAM" id="SSF46689">
    <property type="entry name" value="Homeodomain-like"/>
    <property type="match status" value="1"/>
</dbReference>
<sequence>MIYGKLPVVFLSTIASEKKNTINSQIAEFLLNHLDEAAQMGIREMADACSVSVSSLSRFCREIGLRDFAELRELLSANDRYFQTAPSGQTALQRAREYRTRVMESLDQTARSVNLNDISRLCREICRSRRTAVFGLLKAGSVALNLQGDLLMLGKQVYTNISYAQQIQYLLSAGEEDLILIFSYTGSYFDYQDMKPYCRQLSVPRIWMVSGGEGEYPPYVNHVIRFRSPHDQISHPYQLQFIAGLIAQEYARQLEIGEATPL</sequence>
<dbReference type="Proteomes" id="UP000824101">
    <property type="component" value="Unassembled WGS sequence"/>
</dbReference>
<reference evidence="2" key="1">
    <citation type="journal article" date="2021" name="PeerJ">
        <title>Extensive microbial diversity within the chicken gut microbiome revealed by metagenomics and culture.</title>
        <authorList>
            <person name="Gilroy R."/>
            <person name="Ravi A."/>
            <person name="Getino M."/>
            <person name="Pursley I."/>
            <person name="Horton D.L."/>
            <person name="Alikhan N.F."/>
            <person name="Baker D."/>
            <person name="Gharbi K."/>
            <person name="Hall N."/>
            <person name="Watson M."/>
            <person name="Adriaenssens E.M."/>
            <person name="Foster-Nyarko E."/>
            <person name="Jarju S."/>
            <person name="Secka A."/>
            <person name="Antonio M."/>
            <person name="Oren A."/>
            <person name="Chaudhuri R.R."/>
            <person name="La Ragione R."/>
            <person name="Hildebrand F."/>
            <person name="Pallen M.J."/>
        </authorList>
    </citation>
    <scope>NUCLEOTIDE SEQUENCE</scope>
    <source>
        <strain evidence="2">ChiBcec1-1093</strain>
    </source>
</reference>
<dbReference type="GO" id="GO:0003677">
    <property type="term" value="F:DNA binding"/>
    <property type="evidence" value="ECO:0007669"/>
    <property type="project" value="InterPro"/>
</dbReference>
<dbReference type="AlphaFoldDB" id="A0A9D2K682"/>
<name>A0A9D2K682_9FIRM</name>
<dbReference type="Pfam" id="PF01418">
    <property type="entry name" value="HTH_6"/>
    <property type="match status" value="1"/>
</dbReference>
<dbReference type="SUPFAM" id="SSF53697">
    <property type="entry name" value="SIS domain"/>
    <property type="match status" value="1"/>
</dbReference>
<reference evidence="2" key="2">
    <citation type="submission" date="2021-04" db="EMBL/GenBank/DDBJ databases">
        <authorList>
            <person name="Gilroy R."/>
        </authorList>
    </citation>
    <scope>NUCLEOTIDE SEQUENCE</scope>
    <source>
        <strain evidence="2">ChiBcec1-1093</strain>
    </source>
</reference>
<dbReference type="GO" id="GO:0003700">
    <property type="term" value="F:DNA-binding transcription factor activity"/>
    <property type="evidence" value="ECO:0007669"/>
    <property type="project" value="InterPro"/>
</dbReference>
<dbReference type="PANTHER" id="PTHR30514">
    <property type="entry name" value="GLUCOKINASE"/>
    <property type="match status" value="1"/>
</dbReference>
<dbReference type="InterPro" id="IPR047640">
    <property type="entry name" value="RpiR-like"/>
</dbReference>
<dbReference type="PROSITE" id="PS51071">
    <property type="entry name" value="HTH_RPIR"/>
    <property type="match status" value="1"/>
</dbReference>
<dbReference type="Gene3D" id="1.10.10.10">
    <property type="entry name" value="Winged helix-like DNA-binding domain superfamily/Winged helix DNA-binding domain"/>
    <property type="match status" value="1"/>
</dbReference>
<dbReference type="GO" id="GO:1901135">
    <property type="term" value="P:carbohydrate derivative metabolic process"/>
    <property type="evidence" value="ECO:0007669"/>
    <property type="project" value="InterPro"/>
</dbReference>